<protein>
    <recommendedName>
        <fullName evidence="7 8">Peptide chain release factor 1</fullName>
        <shortName evidence="8">RF-1</shortName>
    </recommendedName>
</protein>
<dbReference type="FunFam" id="3.30.70.1660:FF:000004">
    <property type="entry name" value="Peptide chain release factor 1"/>
    <property type="match status" value="1"/>
</dbReference>
<comment type="subcellular location">
    <subcellularLocation>
        <location evidence="2 8">Cytoplasm</location>
    </subcellularLocation>
</comment>
<name>A0AAW4VZN4_9FIRM</name>
<dbReference type="InterPro" id="IPR004373">
    <property type="entry name" value="RF-1"/>
</dbReference>
<reference evidence="11 12" key="1">
    <citation type="submission" date="2021-10" db="EMBL/GenBank/DDBJ databases">
        <title>Anaerobic single-cell dispensing facilitates the cultivation of human gut bacteria.</title>
        <authorList>
            <person name="Afrizal A."/>
        </authorList>
    </citation>
    <scope>NUCLEOTIDE SEQUENCE [LARGE SCALE GENOMIC DNA]</scope>
    <source>
        <strain evidence="11 12">CLA-AA-H270</strain>
    </source>
</reference>
<evidence type="ECO:0000256" key="8">
    <source>
        <dbReference type="HAMAP-Rule" id="MF_00093"/>
    </source>
</evidence>
<dbReference type="PROSITE" id="PS00745">
    <property type="entry name" value="RF_PROK_I"/>
    <property type="match status" value="1"/>
</dbReference>
<dbReference type="FunFam" id="3.30.70.1660:FF:000002">
    <property type="entry name" value="Peptide chain release factor 1"/>
    <property type="match status" value="1"/>
</dbReference>
<evidence type="ECO:0000256" key="4">
    <source>
        <dbReference type="ARBA" id="ARBA00022481"/>
    </source>
</evidence>
<evidence type="ECO:0000256" key="1">
    <source>
        <dbReference type="ARBA" id="ARBA00002986"/>
    </source>
</evidence>
<accession>A0AAW4VZN4</accession>
<evidence type="ECO:0000313" key="11">
    <source>
        <dbReference type="EMBL" id="MCC2176461.1"/>
    </source>
</evidence>
<keyword evidence="12" id="KW-1185">Reference proteome</keyword>
<dbReference type="PANTHER" id="PTHR43804">
    <property type="entry name" value="LD18447P"/>
    <property type="match status" value="1"/>
</dbReference>
<evidence type="ECO:0000256" key="7">
    <source>
        <dbReference type="ARBA" id="ARBA00050039"/>
    </source>
</evidence>
<comment type="function">
    <text evidence="1 8">Peptide chain release factor 1 directs the termination of translation in response to the peptide chain termination codons UAG and UAA.</text>
</comment>
<feature type="coiled-coil region" evidence="9">
    <location>
        <begin position="44"/>
        <end position="91"/>
    </location>
</feature>
<proteinExistence type="inferred from homology"/>
<evidence type="ECO:0000313" key="12">
    <source>
        <dbReference type="Proteomes" id="UP001298753"/>
    </source>
</evidence>
<comment type="similarity">
    <text evidence="3 8">Belongs to the prokaryotic/mitochondrial release factor family.</text>
</comment>
<evidence type="ECO:0000256" key="2">
    <source>
        <dbReference type="ARBA" id="ARBA00004496"/>
    </source>
</evidence>
<evidence type="ECO:0000256" key="3">
    <source>
        <dbReference type="ARBA" id="ARBA00010835"/>
    </source>
</evidence>
<dbReference type="InterPro" id="IPR045853">
    <property type="entry name" value="Pep_chain_release_fac_I_sf"/>
</dbReference>
<dbReference type="NCBIfam" id="TIGR00019">
    <property type="entry name" value="prfA"/>
    <property type="match status" value="1"/>
</dbReference>
<feature type="modified residue" description="N5-methylglutamine" evidence="8">
    <location>
        <position position="230"/>
    </location>
</feature>
<dbReference type="Gene3D" id="3.30.70.1660">
    <property type="match status" value="1"/>
</dbReference>
<evidence type="ECO:0000256" key="5">
    <source>
        <dbReference type="ARBA" id="ARBA00022490"/>
    </source>
</evidence>
<comment type="PTM">
    <text evidence="8">Methylated by PrmC. Methylation increases the termination efficiency of RF1.</text>
</comment>
<comment type="caution">
    <text evidence="11">The sequence shown here is derived from an EMBL/GenBank/DDBJ whole genome shotgun (WGS) entry which is preliminary data.</text>
</comment>
<keyword evidence="5 8" id="KW-0963">Cytoplasm</keyword>
<dbReference type="GO" id="GO:0005829">
    <property type="term" value="C:cytosol"/>
    <property type="evidence" value="ECO:0007669"/>
    <property type="project" value="UniProtKB-ARBA"/>
</dbReference>
<dbReference type="Pfam" id="PF03462">
    <property type="entry name" value="PCRF"/>
    <property type="match status" value="1"/>
</dbReference>
<evidence type="ECO:0000259" key="10">
    <source>
        <dbReference type="PROSITE" id="PS00745"/>
    </source>
</evidence>
<dbReference type="SUPFAM" id="SSF75620">
    <property type="entry name" value="Release factor"/>
    <property type="match status" value="1"/>
</dbReference>
<dbReference type="GeneID" id="98660026"/>
<gene>
    <name evidence="8 11" type="primary">prfA</name>
    <name evidence="11" type="ORF">LKD22_04850</name>
</gene>
<evidence type="ECO:0000256" key="9">
    <source>
        <dbReference type="SAM" id="Coils"/>
    </source>
</evidence>
<feature type="domain" description="Prokaryotic-type class I peptide chain release factors" evidence="10">
    <location>
        <begin position="223"/>
        <end position="239"/>
    </location>
</feature>
<dbReference type="Pfam" id="PF00472">
    <property type="entry name" value="RF-1"/>
    <property type="match status" value="1"/>
</dbReference>
<evidence type="ECO:0000256" key="6">
    <source>
        <dbReference type="ARBA" id="ARBA00022917"/>
    </source>
</evidence>
<dbReference type="Proteomes" id="UP001298753">
    <property type="component" value="Unassembled WGS sequence"/>
</dbReference>
<organism evidence="11 12">
    <name type="scientific">Agathobaculum butyriciproducens</name>
    <dbReference type="NCBI Taxonomy" id="1628085"/>
    <lineage>
        <taxon>Bacteria</taxon>
        <taxon>Bacillati</taxon>
        <taxon>Bacillota</taxon>
        <taxon>Clostridia</taxon>
        <taxon>Eubacteriales</taxon>
        <taxon>Butyricicoccaceae</taxon>
        <taxon>Agathobaculum</taxon>
    </lineage>
</organism>
<keyword evidence="4 8" id="KW-0488">Methylation</keyword>
<keyword evidence="9" id="KW-0175">Coiled coil</keyword>
<dbReference type="RefSeq" id="WP_117752268.1">
    <property type="nucleotide sequence ID" value="NZ_DBFYXB010000032.1"/>
</dbReference>
<dbReference type="SMART" id="SM00937">
    <property type="entry name" value="PCRF"/>
    <property type="match status" value="1"/>
</dbReference>
<dbReference type="NCBIfam" id="NF001859">
    <property type="entry name" value="PRK00591.1"/>
    <property type="match status" value="1"/>
</dbReference>
<dbReference type="GO" id="GO:0016149">
    <property type="term" value="F:translation release factor activity, codon specific"/>
    <property type="evidence" value="ECO:0007669"/>
    <property type="project" value="UniProtKB-UniRule"/>
</dbReference>
<dbReference type="InterPro" id="IPR050057">
    <property type="entry name" value="Prokaryotic/Mito_RF"/>
</dbReference>
<dbReference type="InterPro" id="IPR005139">
    <property type="entry name" value="PCRF"/>
</dbReference>
<keyword evidence="6 8" id="KW-0648">Protein biosynthesis</keyword>
<dbReference type="PANTHER" id="PTHR43804:SF7">
    <property type="entry name" value="LD18447P"/>
    <property type="match status" value="1"/>
</dbReference>
<dbReference type="HAMAP" id="MF_00093">
    <property type="entry name" value="Rel_fac_1"/>
    <property type="match status" value="1"/>
</dbReference>
<dbReference type="Gene3D" id="6.10.140.1950">
    <property type="match status" value="1"/>
</dbReference>
<dbReference type="Gene3D" id="3.30.160.20">
    <property type="match status" value="1"/>
</dbReference>
<dbReference type="EMBL" id="JAJEPX010000009">
    <property type="protein sequence ID" value="MCC2176461.1"/>
    <property type="molecule type" value="Genomic_DNA"/>
</dbReference>
<dbReference type="FunFam" id="3.30.160.20:FF:000004">
    <property type="entry name" value="Peptide chain release factor 1"/>
    <property type="match status" value="1"/>
</dbReference>
<dbReference type="InterPro" id="IPR000352">
    <property type="entry name" value="Pep_chain_release_fac_I"/>
</dbReference>
<dbReference type="AlphaFoldDB" id="A0AAW4VZN4"/>
<sequence>MFEKLKVLAARLDELEMRLSAPDLYDDPDRAAKLLRERNELEPIVTAFREYEQAQRTLADATEMLSDPDMKELAQEELQQAKSDIARLEDELKILLLPKDPNDEKNIYVEIRGGAGGEESALFAADLYRMYTMYADKRGWQTEVMNKSETELGGYKEIVFRVAGDKVYSRLKFESGVHRVQRVPETESQGRVHTSTTTVAVLPEAEELDFYIDPKDLRIDTFRASGAGGQHINKTSSAIRVTHIPTNTVVECQDERSQHKNKEKALSVLRSRLYEAEVEKQRAAIAADRKSQVGTGDRSERIRTYNFPENRVSDHRIKLTIYKLDQFLNGDMDEILDALIAADTAEKLKEQSEM</sequence>